<dbReference type="Proteomes" id="UP000813444">
    <property type="component" value="Unassembled WGS sequence"/>
</dbReference>
<name>A0A8K0WSI0_9HYPO</name>
<keyword evidence="2" id="KW-1185">Reference proteome</keyword>
<protein>
    <submittedName>
        <fullName evidence="1">Uncharacterized protein</fullName>
    </submittedName>
</protein>
<sequence>MSRLPLTRFVGGTVYVALCQVSIATTAYKWVFHHLGGLVPMPRSVHQLFWFRSCPLPPRLRRRCCPPTIRHTHLDLVSQERTCPAHCALGNDERCGPSLAPATNTVINGRESQ</sequence>
<dbReference type="EMBL" id="JAGPNK010000004">
    <property type="protein sequence ID" value="KAH7322411.1"/>
    <property type="molecule type" value="Genomic_DNA"/>
</dbReference>
<organism evidence="1 2">
    <name type="scientific">Stachybotrys elegans</name>
    <dbReference type="NCBI Taxonomy" id="80388"/>
    <lineage>
        <taxon>Eukaryota</taxon>
        <taxon>Fungi</taxon>
        <taxon>Dikarya</taxon>
        <taxon>Ascomycota</taxon>
        <taxon>Pezizomycotina</taxon>
        <taxon>Sordariomycetes</taxon>
        <taxon>Hypocreomycetidae</taxon>
        <taxon>Hypocreales</taxon>
        <taxon>Stachybotryaceae</taxon>
        <taxon>Stachybotrys</taxon>
    </lineage>
</organism>
<dbReference type="AlphaFoldDB" id="A0A8K0WSI0"/>
<proteinExistence type="predicted"/>
<evidence type="ECO:0000313" key="2">
    <source>
        <dbReference type="Proteomes" id="UP000813444"/>
    </source>
</evidence>
<reference evidence="1" key="1">
    <citation type="journal article" date="2021" name="Nat. Commun.">
        <title>Genetic determinants of endophytism in the Arabidopsis root mycobiome.</title>
        <authorList>
            <person name="Mesny F."/>
            <person name="Miyauchi S."/>
            <person name="Thiergart T."/>
            <person name="Pickel B."/>
            <person name="Atanasova L."/>
            <person name="Karlsson M."/>
            <person name="Huettel B."/>
            <person name="Barry K.W."/>
            <person name="Haridas S."/>
            <person name="Chen C."/>
            <person name="Bauer D."/>
            <person name="Andreopoulos W."/>
            <person name="Pangilinan J."/>
            <person name="LaButti K."/>
            <person name="Riley R."/>
            <person name="Lipzen A."/>
            <person name="Clum A."/>
            <person name="Drula E."/>
            <person name="Henrissat B."/>
            <person name="Kohler A."/>
            <person name="Grigoriev I.V."/>
            <person name="Martin F.M."/>
            <person name="Hacquard S."/>
        </authorList>
    </citation>
    <scope>NUCLEOTIDE SEQUENCE</scope>
    <source>
        <strain evidence="1">MPI-CAGE-CH-0235</strain>
    </source>
</reference>
<comment type="caution">
    <text evidence="1">The sequence shown here is derived from an EMBL/GenBank/DDBJ whole genome shotgun (WGS) entry which is preliminary data.</text>
</comment>
<accession>A0A8K0WSI0</accession>
<gene>
    <name evidence="1" type="ORF">B0I35DRAFT_425774</name>
</gene>
<evidence type="ECO:0000313" key="1">
    <source>
        <dbReference type="EMBL" id="KAH7322411.1"/>
    </source>
</evidence>